<dbReference type="Proteomes" id="UP000823637">
    <property type="component" value="Unassembled WGS sequence"/>
</dbReference>
<name>A0A9D9EK26_9BACT</name>
<dbReference type="GO" id="GO:0008745">
    <property type="term" value="F:N-acetylmuramoyl-L-alanine amidase activity"/>
    <property type="evidence" value="ECO:0007669"/>
    <property type="project" value="UniProtKB-EC"/>
</dbReference>
<accession>A0A9D9EK26</accession>
<evidence type="ECO:0000256" key="1">
    <source>
        <dbReference type="ARBA" id="ARBA00001561"/>
    </source>
</evidence>
<proteinExistence type="predicted"/>
<feature type="domain" description="MurNAc-LAA" evidence="5">
    <location>
        <begin position="83"/>
        <end position="241"/>
    </location>
</feature>
<dbReference type="GO" id="GO:0030288">
    <property type="term" value="C:outer membrane-bounded periplasmic space"/>
    <property type="evidence" value="ECO:0007669"/>
    <property type="project" value="TreeGrafter"/>
</dbReference>
<keyword evidence="4" id="KW-0732">Signal</keyword>
<evidence type="ECO:0000256" key="4">
    <source>
        <dbReference type="SAM" id="SignalP"/>
    </source>
</evidence>
<comment type="caution">
    <text evidence="6">The sequence shown here is derived from an EMBL/GenBank/DDBJ whole genome shotgun (WGS) entry which is preliminary data.</text>
</comment>
<evidence type="ECO:0000256" key="3">
    <source>
        <dbReference type="ARBA" id="ARBA00022801"/>
    </source>
</evidence>
<feature type="signal peptide" evidence="4">
    <location>
        <begin position="1"/>
        <end position="22"/>
    </location>
</feature>
<sequence length="379" mass="41257">MKNRIVLTITALFYAAVSAAFTVVIDAGHGGHDAGAIGSYSKEKNINLKYALLVGNMLKEKNPDIKVIFTRDKDVFVELKERAAIANRANADLFVSIHTNSSKSQSANGMETFTLGASRSKENMEVAMLENSVILLEEDHESKYEGFDPNSTDSYIMFEFMKDQYSNFSIQCADLVQKNIIEASGRTDRGVRQAGFLVLRATAMPSILIELGFISNRAEEKFLNQSANQVKVATAIYNAIVDYKHELEKKNGGVKTGDSATGKATTATPATAGTAAQNSGKTGNAVTSTTSQSGILLYVQFLASGNKYAEGDSHFKGLKGIVAKQEGKLYKYMTGGTDNIAEIEKIKNQVQEKFPEAFIVAYENGKKTDAKAAMEKLRK</sequence>
<comment type="catalytic activity">
    <reaction evidence="1">
        <text>Hydrolyzes the link between N-acetylmuramoyl residues and L-amino acid residues in certain cell-wall glycopeptides.</text>
        <dbReference type="EC" id="3.5.1.28"/>
    </reaction>
</comment>
<dbReference type="CDD" id="cd02696">
    <property type="entry name" value="MurNAc-LAA"/>
    <property type="match status" value="1"/>
</dbReference>
<feature type="chain" id="PRO_5039418253" description="N-acetylmuramoyl-L-alanine amidase" evidence="4">
    <location>
        <begin position="23"/>
        <end position="379"/>
    </location>
</feature>
<dbReference type="InterPro" id="IPR050695">
    <property type="entry name" value="N-acetylmuramoyl_amidase_3"/>
</dbReference>
<dbReference type="EC" id="3.5.1.28" evidence="2"/>
<dbReference type="PANTHER" id="PTHR30404">
    <property type="entry name" value="N-ACETYLMURAMOYL-L-ALANINE AMIDASE"/>
    <property type="match status" value="1"/>
</dbReference>
<dbReference type="AlphaFoldDB" id="A0A9D9EK26"/>
<reference evidence="6" key="1">
    <citation type="submission" date="2020-10" db="EMBL/GenBank/DDBJ databases">
        <authorList>
            <person name="Gilroy R."/>
        </authorList>
    </citation>
    <scope>NUCLEOTIDE SEQUENCE</scope>
    <source>
        <strain evidence="6">D3-1215</strain>
    </source>
</reference>
<gene>
    <name evidence="6" type="ORF">IAC32_02435</name>
</gene>
<dbReference type="EMBL" id="JADIMR010000033">
    <property type="protein sequence ID" value="MBO8446589.1"/>
    <property type="molecule type" value="Genomic_DNA"/>
</dbReference>
<evidence type="ECO:0000256" key="2">
    <source>
        <dbReference type="ARBA" id="ARBA00011901"/>
    </source>
</evidence>
<dbReference type="SUPFAM" id="SSF53187">
    <property type="entry name" value="Zn-dependent exopeptidases"/>
    <property type="match status" value="1"/>
</dbReference>
<reference evidence="6" key="2">
    <citation type="journal article" date="2021" name="PeerJ">
        <title>Extensive microbial diversity within the chicken gut microbiome revealed by metagenomics and culture.</title>
        <authorList>
            <person name="Gilroy R."/>
            <person name="Ravi A."/>
            <person name="Getino M."/>
            <person name="Pursley I."/>
            <person name="Horton D.L."/>
            <person name="Alikhan N.F."/>
            <person name="Baker D."/>
            <person name="Gharbi K."/>
            <person name="Hall N."/>
            <person name="Watson M."/>
            <person name="Adriaenssens E.M."/>
            <person name="Foster-Nyarko E."/>
            <person name="Jarju S."/>
            <person name="Secka A."/>
            <person name="Antonio M."/>
            <person name="Oren A."/>
            <person name="Chaudhuri R.R."/>
            <person name="La Ragione R."/>
            <person name="Hildebrand F."/>
            <person name="Pallen M.J."/>
        </authorList>
    </citation>
    <scope>NUCLEOTIDE SEQUENCE</scope>
    <source>
        <strain evidence="6">D3-1215</strain>
    </source>
</reference>
<dbReference type="Gene3D" id="3.40.630.40">
    <property type="entry name" value="Zn-dependent exopeptidases"/>
    <property type="match status" value="1"/>
</dbReference>
<organism evidence="6 7">
    <name type="scientific">Candidatus Enterocola intestinipullorum</name>
    <dbReference type="NCBI Taxonomy" id="2840783"/>
    <lineage>
        <taxon>Bacteria</taxon>
        <taxon>Pseudomonadati</taxon>
        <taxon>Bacteroidota</taxon>
        <taxon>Bacteroidia</taxon>
        <taxon>Bacteroidales</taxon>
        <taxon>Candidatus Enterocola</taxon>
    </lineage>
</organism>
<dbReference type="InterPro" id="IPR002508">
    <property type="entry name" value="MurNAc-LAA_cat"/>
</dbReference>
<dbReference type="FunFam" id="3.40.630.40:FF:000005">
    <property type="entry name" value="N-acetylmuramoyl-L-alanine amidase (AmiA)"/>
    <property type="match status" value="1"/>
</dbReference>
<evidence type="ECO:0000259" key="5">
    <source>
        <dbReference type="SMART" id="SM00646"/>
    </source>
</evidence>
<dbReference type="GO" id="GO:0009253">
    <property type="term" value="P:peptidoglycan catabolic process"/>
    <property type="evidence" value="ECO:0007669"/>
    <property type="project" value="InterPro"/>
</dbReference>
<evidence type="ECO:0000313" key="6">
    <source>
        <dbReference type="EMBL" id="MBO8446589.1"/>
    </source>
</evidence>
<evidence type="ECO:0000313" key="7">
    <source>
        <dbReference type="Proteomes" id="UP000823637"/>
    </source>
</evidence>
<dbReference type="Pfam" id="PF01520">
    <property type="entry name" value="Amidase_3"/>
    <property type="match status" value="1"/>
</dbReference>
<keyword evidence="3" id="KW-0378">Hydrolase</keyword>
<protein>
    <recommendedName>
        <fullName evidence="2">N-acetylmuramoyl-L-alanine amidase</fullName>
        <ecNumber evidence="2">3.5.1.28</ecNumber>
    </recommendedName>
</protein>
<dbReference type="PANTHER" id="PTHR30404:SF0">
    <property type="entry name" value="N-ACETYLMURAMOYL-L-ALANINE AMIDASE AMIC"/>
    <property type="match status" value="1"/>
</dbReference>
<dbReference type="SMART" id="SM00646">
    <property type="entry name" value="Ami_3"/>
    <property type="match status" value="1"/>
</dbReference>